<proteinExistence type="predicted"/>
<gene>
    <name evidence="1" type="ORF">COV91_04670</name>
</gene>
<sequence>MHGFNEQPKIPQPTEETLKLEGGDASIELSLDAQQLIDIPDLKTFVEKGVAENIREIIDFIREVNEFVGLCKSGHIDGTFSADERETLGSPTCNAIALAVKIEMMSTHLYTALYNNETSATSRVSEQNISFLPIDFRERCQEYIEKNEIKNMSLESVMTDDRFDTHSMKALPGGSESRRFVKKPHSWVVRYAGHVLKHADVETM</sequence>
<name>A0A2H0KCP1_9BACT</name>
<evidence type="ECO:0000313" key="1">
    <source>
        <dbReference type="EMBL" id="PIQ68343.1"/>
    </source>
</evidence>
<evidence type="ECO:0000313" key="2">
    <source>
        <dbReference type="Proteomes" id="UP000229342"/>
    </source>
</evidence>
<protein>
    <submittedName>
        <fullName evidence="1">Uncharacterized protein</fullName>
    </submittedName>
</protein>
<organism evidence="1 2">
    <name type="scientific">Candidatus Taylorbacteria bacterium CG11_big_fil_rev_8_21_14_0_20_46_11</name>
    <dbReference type="NCBI Taxonomy" id="1975025"/>
    <lineage>
        <taxon>Bacteria</taxon>
        <taxon>Candidatus Tayloriibacteriota</taxon>
    </lineage>
</organism>
<dbReference type="EMBL" id="PCVG01000060">
    <property type="protein sequence ID" value="PIQ68343.1"/>
    <property type="molecule type" value="Genomic_DNA"/>
</dbReference>
<dbReference type="AlphaFoldDB" id="A0A2H0KCP1"/>
<reference evidence="1 2" key="1">
    <citation type="submission" date="2017-09" db="EMBL/GenBank/DDBJ databases">
        <title>Depth-based differentiation of microbial function through sediment-hosted aquifers and enrichment of novel symbionts in the deep terrestrial subsurface.</title>
        <authorList>
            <person name="Probst A.J."/>
            <person name="Ladd B."/>
            <person name="Jarett J.K."/>
            <person name="Geller-Mcgrath D.E."/>
            <person name="Sieber C.M."/>
            <person name="Emerson J.B."/>
            <person name="Anantharaman K."/>
            <person name="Thomas B.C."/>
            <person name="Malmstrom R."/>
            <person name="Stieglmeier M."/>
            <person name="Klingl A."/>
            <person name="Woyke T."/>
            <person name="Ryan C.M."/>
            <person name="Banfield J.F."/>
        </authorList>
    </citation>
    <scope>NUCLEOTIDE SEQUENCE [LARGE SCALE GENOMIC DNA]</scope>
    <source>
        <strain evidence="1">CG11_big_fil_rev_8_21_14_0_20_46_11</strain>
    </source>
</reference>
<comment type="caution">
    <text evidence="1">The sequence shown here is derived from an EMBL/GenBank/DDBJ whole genome shotgun (WGS) entry which is preliminary data.</text>
</comment>
<dbReference type="Proteomes" id="UP000229342">
    <property type="component" value="Unassembled WGS sequence"/>
</dbReference>
<accession>A0A2H0KCP1</accession>